<dbReference type="Pfam" id="PF15902">
    <property type="entry name" value="Sortilin-Vps10"/>
    <property type="match status" value="1"/>
</dbReference>
<protein>
    <submittedName>
        <fullName evidence="9">GH74 / GH33</fullName>
    </submittedName>
</protein>
<keyword evidence="1" id="KW-0732">Signal</keyword>
<dbReference type="AlphaFoldDB" id="A0A6J4KGB2"/>
<evidence type="ECO:0000256" key="4">
    <source>
        <dbReference type="ARBA" id="ARBA00023277"/>
    </source>
</evidence>
<evidence type="ECO:0000256" key="1">
    <source>
        <dbReference type="ARBA" id="ARBA00022729"/>
    </source>
</evidence>
<keyword evidence="6" id="KW-0624">Polysaccharide degradation</keyword>
<dbReference type="PANTHER" id="PTHR43739">
    <property type="entry name" value="XYLOGLUCANASE (EUROFUNG)"/>
    <property type="match status" value="1"/>
</dbReference>
<keyword evidence="5" id="KW-0326">Glycosidase</keyword>
<dbReference type="GO" id="GO:0010411">
    <property type="term" value="P:xyloglucan metabolic process"/>
    <property type="evidence" value="ECO:0007669"/>
    <property type="project" value="TreeGrafter"/>
</dbReference>
<dbReference type="EMBL" id="CADCTX010000163">
    <property type="protein sequence ID" value="CAA9304298.1"/>
    <property type="molecule type" value="Genomic_DNA"/>
</dbReference>
<dbReference type="CDD" id="cd15482">
    <property type="entry name" value="Sialidase_non-viral"/>
    <property type="match status" value="1"/>
</dbReference>
<dbReference type="InterPro" id="IPR036278">
    <property type="entry name" value="Sialidase_sf"/>
</dbReference>
<keyword evidence="2" id="KW-0677">Repeat</keyword>
<evidence type="ECO:0000256" key="7">
    <source>
        <dbReference type="ARBA" id="ARBA00037986"/>
    </source>
</evidence>
<reference evidence="9" key="1">
    <citation type="submission" date="2020-02" db="EMBL/GenBank/DDBJ databases">
        <authorList>
            <person name="Meier V. D."/>
        </authorList>
    </citation>
    <scope>NUCLEOTIDE SEQUENCE</scope>
    <source>
        <strain evidence="9">AVDCRST_MAG40</strain>
    </source>
</reference>
<accession>A0A6J4KGB2</accession>
<dbReference type="SUPFAM" id="SSF50939">
    <property type="entry name" value="Sialidases"/>
    <property type="match status" value="2"/>
</dbReference>
<feature type="non-terminal residue" evidence="9">
    <location>
        <position position="596"/>
    </location>
</feature>
<evidence type="ECO:0000256" key="6">
    <source>
        <dbReference type="ARBA" id="ARBA00023326"/>
    </source>
</evidence>
<feature type="domain" description="Sortilin N-terminal" evidence="8">
    <location>
        <begin position="113"/>
        <end position="236"/>
    </location>
</feature>
<proteinExistence type="inferred from homology"/>
<evidence type="ECO:0000259" key="8">
    <source>
        <dbReference type="Pfam" id="PF15902"/>
    </source>
</evidence>
<keyword evidence="4" id="KW-0119">Carbohydrate metabolism</keyword>
<name>A0A6J4KGB2_9BACT</name>
<dbReference type="GO" id="GO:0016798">
    <property type="term" value="F:hydrolase activity, acting on glycosyl bonds"/>
    <property type="evidence" value="ECO:0007669"/>
    <property type="project" value="UniProtKB-KW"/>
</dbReference>
<dbReference type="Gene3D" id="2.130.10.10">
    <property type="entry name" value="YVTN repeat-like/Quinoprotein amine dehydrogenase"/>
    <property type="match status" value="3"/>
</dbReference>
<evidence type="ECO:0000313" key="9">
    <source>
        <dbReference type="EMBL" id="CAA9304298.1"/>
    </source>
</evidence>
<gene>
    <name evidence="9" type="ORF">AVDCRST_MAG40-563</name>
</gene>
<comment type="similarity">
    <text evidence="7">Belongs to the glycosyl hydrolase 74 family.</text>
</comment>
<evidence type="ECO:0000256" key="2">
    <source>
        <dbReference type="ARBA" id="ARBA00022737"/>
    </source>
</evidence>
<evidence type="ECO:0000256" key="5">
    <source>
        <dbReference type="ARBA" id="ARBA00023295"/>
    </source>
</evidence>
<feature type="non-terminal residue" evidence="9">
    <location>
        <position position="1"/>
    </location>
</feature>
<sequence length="596" mass="64193">ARPGPAARPAAVSFDQRQFGGALRYRMIGPARGGRVTAVAGVPSEPHTFYMGATGGGVWKTTDAGQTWQNVSDGFFGEGSIGAIDVALSDPRVVYVGTGSDGLRSNVSIGRGVYRSADAGKTWAHVGLRDVGQIGAVRVHPQQPDVAYVAALGNPFAPGAARGVYRTRDGGRSWQKVLFVSDSTGAVDVEMEPGNPRVLYASMWRAERKPWTIISGAREGGVYKSTDGGDSWTKLAGGLPNGLVGKSNVAVTAARPRRVYALVEAKPGGGLYRSEDGGASWARVSDDPRLITRPFYYTTITADPVNPDVVYVGTEGYYKSTDGGRTWATLPTPHGDNHDLWINPRTPEVMIQSNDGGANVTLNGGRSWSTQYNQPTAEIYQVAVDDQFPYRVYGAQQDNSTLIVPSLPPDAGAPDDPIQLWRQGPGCETGPIVPRPASPDTVYGSCKGQFSRMALSTGQEQHYWVGAESLYGQPGKDLTYRFQRVSPLAVSPHDARTLYYGSQYVHRTRDEGVTWERISPDLTANEPRFRDKVAGEPITIDVTGEEYYSTLYAVAESPLERGVIWTGANDGPVHVTRDGGKTWTRVTPRGLPPGGR</sequence>
<organism evidence="9">
    <name type="scientific">uncultured Gemmatimonadaceae bacterium</name>
    <dbReference type="NCBI Taxonomy" id="246130"/>
    <lineage>
        <taxon>Bacteria</taxon>
        <taxon>Pseudomonadati</taxon>
        <taxon>Gemmatimonadota</taxon>
        <taxon>Gemmatimonadia</taxon>
        <taxon>Gemmatimonadales</taxon>
        <taxon>Gemmatimonadaceae</taxon>
        <taxon>environmental samples</taxon>
    </lineage>
</organism>
<dbReference type="GO" id="GO:0000272">
    <property type="term" value="P:polysaccharide catabolic process"/>
    <property type="evidence" value="ECO:0007669"/>
    <property type="project" value="UniProtKB-KW"/>
</dbReference>
<evidence type="ECO:0000256" key="3">
    <source>
        <dbReference type="ARBA" id="ARBA00022801"/>
    </source>
</evidence>
<dbReference type="InterPro" id="IPR052025">
    <property type="entry name" value="Xyloglucanase_GH74"/>
</dbReference>
<dbReference type="InterPro" id="IPR015943">
    <property type="entry name" value="WD40/YVTN_repeat-like_dom_sf"/>
</dbReference>
<keyword evidence="3" id="KW-0378">Hydrolase</keyword>
<dbReference type="InterPro" id="IPR031778">
    <property type="entry name" value="Sortilin_N"/>
</dbReference>
<dbReference type="PANTHER" id="PTHR43739:SF2">
    <property type="entry name" value="OLIGOXYLOGLUCAN-REDUCING END-SPECIFIC XYLOGLUCANASE-RELATED"/>
    <property type="match status" value="1"/>
</dbReference>